<sequence>MRIAIFTDISPKHLNTSENLERLISYFSRHNISFQLFLPTTHSLTSENQTRTCSFQSFPLNAHYRFSLPNATKIRRRLNEFQPDFIHVLTPFTLGLYGRQYAKRTNLPLIGYYMLNIQPDMDHSNVPFLRSLFDKYVQWFYRPFHKLLVPNFLTKHTLEGNNFPNIAVCSKGVELDVFHPAYERFDVKIKYNIKRPYILTYSGELTAEDNVEAIFTIARYLPPHIKHKVHWLVVGDGPLKEVFQREALEHMTFTGSLQKEDRARVYAASDLMICPSSKPRDDMLLEAFATATPAIVSEAQQSDIVKHGENGFLCNLENLDQFSEYITLCLEHSDLRERLGTMARNHALTKGWDQVFDHLMVHYTQLIEETKRSRTINIEKALRKAP</sequence>
<gene>
    <name evidence="2" type="ORF">AMD01_07510</name>
</gene>
<dbReference type="InterPro" id="IPR028098">
    <property type="entry name" value="Glyco_trans_4-like_N"/>
</dbReference>
<dbReference type="PANTHER" id="PTHR45947:SF3">
    <property type="entry name" value="SULFOQUINOVOSYL TRANSFERASE SQD2"/>
    <property type="match status" value="1"/>
</dbReference>
<keyword evidence="3" id="KW-1185">Reference proteome</keyword>
<dbReference type="Pfam" id="PF13439">
    <property type="entry name" value="Glyco_transf_4"/>
    <property type="match status" value="1"/>
</dbReference>
<dbReference type="GO" id="GO:0016758">
    <property type="term" value="F:hexosyltransferase activity"/>
    <property type="evidence" value="ECO:0007669"/>
    <property type="project" value="TreeGrafter"/>
</dbReference>
<reference evidence="3" key="1">
    <citation type="submission" date="2015-08" db="EMBL/GenBank/DDBJ databases">
        <title>Fjat-14210 dsm16467.</title>
        <authorList>
            <person name="Liu B."/>
            <person name="Wang J."/>
            <person name="Zhu Y."/>
            <person name="Liu G."/>
            <person name="Chen Q."/>
            <person name="Chen Z."/>
            <person name="Lan J."/>
            <person name="Che J."/>
            <person name="Ge C."/>
            <person name="Shi H."/>
            <person name="Pan Z."/>
            <person name="Liu X."/>
        </authorList>
    </citation>
    <scope>NUCLEOTIDE SEQUENCE [LARGE SCALE GENOMIC DNA]</scope>
    <source>
        <strain evidence="3">DSM 16467</strain>
    </source>
</reference>
<name>A0A0M0L7A3_9BACI</name>
<protein>
    <recommendedName>
        <fullName evidence="1">Glycosyltransferase subfamily 4-like N-terminal domain-containing protein</fullName>
    </recommendedName>
</protein>
<dbReference type="Pfam" id="PF13692">
    <property type="entry name" value="Glyco_trans_1_4"/>
    <property type="match status" value="1"/>
</dbReference>
<dbReference type="PANTHER" id="PTHR45947">
    <property type="entry name" value="SULFOQUINOVOSYL TRANSFERASE SQD2"/>
    <property type="match status" value="1"/>
</dbReference>
<dbReference type="EMBL" id="LILC01000011">
    <property type="protein sequence ID" value="KOO46767.1"/>
    <property type="molecule type" value="Genomic_DNA"/>
</dbReference>
<dbReference type="Gene3D" id="3.40.50.2000">
    <property type="entry name" value="Glycogen Phosphorylase B"/>
    <property type="match status" value="2"/>
</dbReference>
<dbReference type="InterPro" id="IPR050194">
    <property type="entry name" value="Glycosyltransferase_grp1"/>
</dbReference>
<dbReference type="Proteomes" id="UP000037558">
    <property type="component" value="Unassembled WGS sequence"/>
</dbReference>
<dbReference type="STRING" id="284581.AMD01_07510"/>
<accession>A0A0M0L7A3</accession>
<dbReference type="PATRIC" id="fig|284581.3.peg.3550"/>
<proteinExistence type="predicted"/>
<feature type="domain" description="Glycosyltransferase subfamily 4-like N-terminal" evidence="1">
    <location>
        <begin position="22"/>
        <end position="176"/>
    </location>
</feature>
<comment type="caution">
    <text evidence="2">The sequence shown here is derived from an EMBL/GenBank/DDBJ whole genome shotgun (WGS) entry which is preliminary data.</text>
</comment>
<evidence type="ECO:0000313" key="2">
    <source>
        <dbReference type="EMBL" id="KOO46767.1"/>
    </source>
</evidence>
<organism evidence="2 3">
    <name type="scientific">Priestia koreensis</name>
    <dbReference type="NCBI Taxonomy" id="284581"/>
    <lineage>
        <taxon>Bacteria</taxon>
        <taxon>Bacillati</taxon>
        <taxon>Bacillota</taxon>
        <taxon>Bacilli</taxon>
        <taxon>Bacillales</taxon>
        <taxon>Bacillaceae</taxon>
        <taxon>Priestia</taxon>
    </lineage>
</organism>
<evidence type="ECO:0000313" key="3">
    <source>
        <dbReference type="Proteomes" id="UP000037558"/>
    </source>
</evidence>
<dbReference type="AlphaFoldDB" id="A0A0M0L7A3"/>
<evidence type="ECO:0000259" key="1">
    <source>
        <dbReference type="Pfam" id="PF13439"/>
    </source>
</evidence>
<dbReference type="SUPFAM" id="SSF53756">
    <property type="entry name" value="UDP-Glycosyltransferase/glycogen phosphorylase"/>
    <property type="match status" value="1"/>
</dbReference>